<dbReference type="PANTHER" id="PTHR34580:SF1">
    <property type="entry name" value="PROTEIN PAFC"/>
    <property type="match status" value="1"/>
</dbReference>
<dbReference type="InterPro" id="IPR026881">
    <property type="entry name" value="WYL_dom"/>
</dbReference>
<comment type="caution">
    <text evidence="2">The sequence shown here is derived from an EMBL/GenBank/DDBJ whole genome shotgun (WGS) entry which is preliminary data.</text>
</comment>
<evidence type="ECO:0000313" key="3">
    <source>
        <dbReference type="Proteomes" id="UP000295184"/>
    </source>
</evidence>
<dbReference type="RefSeq" id="WP_058967119.1">
    <property type="nucleotide sequence ID" value="NZ_CABKVM010000019.1"/>
</dbReference>
<proteinExistence type="predicted"/>
<evidence type="ECO:0000259" key="1">
    <source>
        <dbReference type="Pfam" id="PF13280"/>
    </source>
</evidence>
<evidence type="ECO:0000313" key="2">
    <source>
        <dbReference type="EMBL" id="TCL53474.1"/>
    </source>
</evidence>
<dbReference type="InterPro" id="IPR051534">
    <property type="entry name" value="CBASS_pafABC_assoc_protein"/>
</dbReference>
<dbReference type="Pfam" id="PF13280">
    <property type="entry name" value="WYL"/>
    <property type="match status" value="1"/>
</dbReference>
<dbReference type="PANTHER" id="PTHR34580">
    <property type="match status" value="1"/>
</dbReference>
<gene>
    <name evidence="2" type="ORF">EDD77_13315</name>
</gene>
<dbReference type="EMBL" id="SLUM01000033">
    <property type="protein sequence ID" value="TCL53474.1"/>
    <property type="molecule type" value="Genomic_DNA"/>
</dbReference>
<dbReference type="PROSITE" id="PS52050">
    <property type="entry name" value="WYL"/>
    <property type="match status" value="1"/>
</dbReference>
<dbReference type="GeneID" id="97380340"/>
<dbReference type="STRING" id="1650663.GCA_001486665_03528"/>
<dbReference type="AlphaFoldDB" id="A0A4R1QRM5"/>
<reference evidence="2 3" key="1">
    <citation type="submission" date="2019-03" db="EMBL/GenBank/DDBJ databases">
        <title>Genomic Encyclopedia of Type Strains, Phase IV (KMG-IV): sequencing the most valuable type-strain genomes for metagenomic binning, comparative biology and taxonomic classification.</title>
        <authorList>
            <person name="Goeker M."/>
        </authorList>
    </citation>
    <scope>NUCLEOTIDE SEQUENCE [LARGE SCALE GENOMIC DNA]</scope>
    <source>
        <strain evidence="2 3">DSM 100451</strain>
    </source>
</reference>
<sequence>MRDTEIARKQHRLLALQQELLGGRVINKKEWAARFGVTEKSIQRDLDDLKAFFAEGRDGREVLYDPGARGYRLTRQQTSTLTNSEVLAVCKILLESRSMVKEEMFPILDKLIQGCTPAAQLQQVEALIRNERFHYVEPHHGCRFIESLWQLGTAVKEQRVLHIRYRKMDGILCDRVVEPVGILFSEYYFYLAAFIRGIDRQEHFENPQDKSPTIYRIDRITHFQVTDEHFRVPYKNRFQEGEMRKRIQFMYGGKLEKVRFVYTGPNLEAVLDRLPTSRVVGRDARGYPIAEAEVFSGNGLDMWLKSQGDWVELEKTTDQKESDACPQSGHGVQ</sequence>
<name>A0A4R1QRM5_9FIRM</name>
<dbReference type="Proteomes" id="UP000295184">
    <property type="component" value="Unassembled WGS sequence"/>
</dbReference>
<protein>
    <submittedName>
        <fullName evidence="2">WYL domain-containing protein</fullName>
    </submittedName>
</protein>
<accession>A0A4R1QRM5</accession>
<feature type="domain" description="WYL" evidence="1">
    <location>
        <begin position="150"/>
        <end position="225"/>
    </location>
</feature>
<organism evidence="2 3">
    <name type="scientific">Allofournierella massiliensis</name>
    <dbReference type="NCBI Taxonomy" id="1650663"/>
    <lineage>
        <taxon>Bacteria</taxon>
        <taxon>Bacillati</taxon>
        <taxon>Bacillota</taxon>
        <taxon>Clostridia</taxon>
        <taxon>Eubacteriales</taxon>
        <taxon>Oscillospiraceae</taxon>
        <taxon>Allofournierella</taxon>
    </lineage>
</organism>